<organism evidence="1">
    <name type="scientific">virus sp. ctLl75</name>
    <dbReference type="NCBI Taxonomy" id="2828249"/>
    <lineage>
        <taxon>Viruses</taxon>
    </lineage>
</organism>
<sequence>MTHRRIIIILIIFQTNMNMNQVSMNSVKRAVLTQKTQNKIQPPQKDRNNNLHG</sequence>
<accession>A0A8S5RAL3</accession>
<reference evidence="1" key="1">
    <citation type="journal article" date="2021" name="Proc. Natl. Acad. Sci. U.S.A.">
        <title>A Catalog of Tens of Thousands of Viruses from Human Metagenomes Reveals Hidden Associations with Chronic Diseases.</title>
        <authorList>
            <person name="Tisza M.J."/>
            <person name="Buck C.B."/>
        </authorList>
    </citation>
    <scope>NUCLEOTIDE SEQUENCE</scope>
    <source>
        <strain evidence="1">CtLl75</strain>
    </source>
</reference>
<dbReference type="EMBL" id="BK059085">
    <property type="protein sequence ID" value="DAE28408.1"/>
    <property type="molecule type" value="Genomic_DNA"/>
</dbReference>
<protein>
    <submittedName>
        <fullName evidence="1">Uncharacterized protein</fullName>
    </submittedName>
</protein>
<proteinExistence type="predicted"/>
<evidence type="ECO:0000313" key="1">
    <source>
        <dbReference type="EMBL" id="DAE28408.1"/>
    </source>
</evidence>
<name>A0A8S5RAL3_9VIRU</name>